<dbReference type="Proteomes" id="UP000238392">
    <property type="component" value="Unassembled WGS sequence"/>
</dbReference>
<comment type="caution">
    <text evidence="1">The sequence shown here is derived from an EMBL/GenBank/DDBJ whole genome shotgun (WGS) entry which is preliminary data.</text>
</comment>
<dbReference type="AlphaFoldDB" id="A0A2T0WMF2"/>
<reference evidence="1 2" key="1">
    <citation type="submission" date="2018-03" db="EMBL/GenBank/DDBJ databases">
        <title>Genomic Encyclopedia of Archaeal and Bacterial Type Strains, Phase II (KMG-II): from individual species to whole genera.</title>
        <authorList>
            <person name="Goeker M."/>
        </authorList>
    </citation>
    <scope>NUCLEOTIDE SEQUENCE [LARGE SCALE GENOMIC DNA]</scope>
    <source>
        <strain evidence="1 2">DSM 100212</strain>
    </source>
</reference>
<evidence type="ECO:0000313" key="2">
    <source>
        <dbReference type="Proteomes" id="UP000238392"/>
    </source>
</evidence>
<organism evidence="1 2">
    <name type="scientific">Donghicola tyrosinivorans</name>
    <dbReference type="NCBI Taxonomy" id="1652492"/>
    <lineage>
        <taxon>Bacteria</taxon>
        <taxon>Pseudomonadati</taxon>
        <taxon>Pseudomonadota</taxon>
        <taxon>Alphaproteobacteria</taxon>
        <taxon>Rhodobacterales</taxon>
        <taxon>Roseobacteraceae</taxon>
        <taxon>Donghicola</taxon>
    </lineage>
</organism>
<evidence type="ECO:0000313" key="1">
    <source>
        <dbReference type="EMBL" id="PRY87704.1"/>
    </source>
</evidence>
<accession>A0A2T0WMF2</accession>
<name>A0A2T0WMF2_9RHOB</name>
<keyword evidence="2" id="KW-1185">Reference proteome</keyword>
<protein>
    <submittedName>
        <fullName evidence="1">Uncharacterized protein</fullName>
    </submittedName>
</protein>
<dbReference type="EMBL" id="PVTQ01000009">
    <property type="protein sequence ID" value="PRY87704.1"/>
    <property type="molecule type" value="Genomic_DNA"/>
</dbReference>
<sequence length="88" mass="8964">MFADAEPAASKDTAIITIMARAIITIMTMITAMPTGMPAAADTTTTTRMGMGMTTATIMGITTTATITTGITGTSTMAPVPQASPYRA</sequence>
<proteinExistence type="predicted"/>
<gene>
    <name evidence="1" type="ORF">CLV74_10924</name>
</gene>